<dbReference type="GO" id="GO:0005509">
    <property type="term" value="F:calcium ion binding"/>
    <property type="evidence" value="ECO:0007669"/>
    <property type="project" value="InterPro"/>
</dbReference>
<reference evidence="2" key="1">
    <citation type="submission" date="2019-05" db="EMBL/GenBank/DDBJ databases">
        <title>Annotation for the trematode Paragonimus heterotremus.</title>
        <authorList>
            <person name="Choi Y.-J."/>
        </authorList>
    </citation>
    <scope>NUCLEOTIDE SEQUENCE</scope>
    <source>
        <strain evidence="2">LC</strain>
    </source>
</reference>
<evidence type="ECO:0000259" key="1">
    <source>
        <dbReference type="PROSITE" id="PS50222"/>
    </source>
</evidence>
<protein>
    <recommendedName>
        <fullName evidence="1">EF-hand domain-containing protein</fullName>
    </recommendedName>
</protein>
<dbReference type="Pfam" id="PF13499">
    <property type="entry name" value="EF-hand_7"/>
    <property type="match status" value="1"/>
</dbReference>
<feature type="domain" description="EF-hand" evidence="1">
    <location>
        <begin position="175"/>
        <end position="210"/>
    </location>
</feature>
<comment type="caution">
    <text evidence="2">The sequence shown here is derived from an EMBL/GenBank/DDBJ whole genome shotgun (WGS) entry which is preliminary data.</text>
</comment>
<keyword evidence="3" id="KW-1185">Reference proteome</keyword>
<evidence type="ECO:0000313" key="3">
    <source>
        <dbReference type="Proteomes" id="UP000748531"/>
    </source>
</evidence>
<feature type="non-terminal residue" evidence="2">
    <location>
        <position position="248"/>
    </location>
</feature>
<dbReference type="InterPro" id="IPR052603">
    <property type="entry name" value="EFCB6"/>
</dbReference>
<dbReference type="Gene3D" id="1.10.238.10">
    <property type="entry name" value="EF-hand"/>
    <property type="match status" value="2"/>
</dbReference>
<dbReference type="EMBL" id="LUCH01003018">
    <property type="protein sequence ID" value="KAF5400652.1"/>
    <property type="molecule type" value="Genomic_DNA"/>
</dbReference>
<dbReference type="OrthoDB" id="26525at2759"/>
<dbReference type="PANTHER" id="PTHR20875:SF0">
    <property type="entry name" value="GH12158P"/>
    <property type="match status" value="1"/>
</dbReference>
<dbReference type="AlphaFoldDB" id="A0A8J4SP07"/>
<sequence length="248" mass="28599">LHDPNVERLKTWRAALKQQRAKDKETLLKAGRIVPTLTARSPPSDKPTEARVRELCEKIEQPLSNEWDAVQRAFIDADKSGAGRVLLPSLKEIATSFNFALTDPELVELFRGFESRGKDYFNYVRFMQHFTHTLPKEKLSRTQFDERLYQFTNLKNGEKLSFNDVLGEIRKSCLSQCRTLHEAFRKLDTNHHGSLTIEQIGDLLRTRGIYLSEDDLYHLLTTFDSCMSGRINFGEFKQTTLKAFKPSA</sequence>
<dbReference type="PROSITE" id="PS50222">
    <property type="entry name" value="EF_HAND_2"/>
    <property type="match status" value="1"/>
</dbReference>
<dbReference type="InterPro" id="IPR011992">
    <property type="entry name" value="EF-hand-dom_pair"/>
</dbReference>
<gene>
    <name evidence="2" type="ORF">PHET_05871</name>
</gene>
<organism evidence="2 3">
    <name type="scientific">Paragonimus heterotremus</name>
    <dbReference type="NCBI Taxonomy" id="100268"/>
    <lineage>
        <taxon>Eukaryota</taxon>
        <taxon>Metazoa</taxon>
        <taxon>Spiralia</taxon>
        <taxon>Lophotrochozoa</taxon>
        <taxon>Platyhelminthes</taxon>
        <taxon>Trematoda</taxon>
        <taxon>Digenea</taxon>
        <taxon>Plagiorchiida</taxon>
        <taxon>Troglotremata</taxon>
        <taxon>Troglotrematidae</taxon>
        <taxon>Paragonimus</taxon>
    </lineage>
</organism>
<proteinExistence type="predicted"/>
<dbReference type="SUPFAM" id="SSF47473">
    <property type="entry name" value="EF-hand"/>
    <property type="match status" value="1"/>
</dbReference>
<dbReference type="Proteomes" id="UP000748531">
    <property type="component" value="Unassembled WGS sequence"/>
</dbReference>
<dbReference type="InterPro" id="IPR002048">
    <property type="entry name" value="EF_hand_dom"/>
</dbReference>
<dbReference type="PANTHER" id="PTHR20875">
    <property type="entry name" value="EF-HAND CALCIUM-BINDING DOMAIN-CONTAINING PROTEIN 6-RELATED"/>
    <property type="match status" value="1"/>
</dbReference>
<name>A0A8J4SP07_9TREM</name>
<evidence type="ECO:0000313" key="2">
    <source>
        <dbReference type="EMBL" id="KAF5400652.1"/>
    </source>
</evidence>
<accession>A0A8J4SP07</accession>